<evidence type="ECO:0000313" key="4">
    <source>
        <dbReference type="Proteomes" id="UP001595791"/>
    </source>
</evidence>
<evidence type="ECO:0000313" key="3">
    <source>
        <dbReference type="EMBL" id="MFC4161815.1"/>
    </source>
</evidence>
<dbReference type="EMBL" id="JBHSBU010000002">
    <property type="protein sequence ID" value="MFC4161815.1"/>
    <property type="molecule type" value="Genomic_DNA"/>
</dbReference>
<dbReference type="Pfam" id="PF21205">
    <property type="entry name" value="Rep3_C"/>
    <property type="match status" value="1"/>
</dbReference>
<dbReference type="RefSeq" id="WP_378168361.1">
    <property type="nucleotide sequence ID" value="NZ_JBHSBU010000002.1"/>
</dbReference>
<gene>
    <name evidence="3" type="ORF">ACFOW7_20975</name>
</gene>
<evidence type="ECO:0000256" key="1">
    <source>
        <dbReference type="ARBA" id="ARBA00038283"/>
    </source>
</evidence>
<comment type="caution">
    <text evidence="3">The sequence shown here is derived from an EMBL/GenBank/DDBJ whole genome shotgun (WGS) entry which is preliminary data.</text>
</comment>
<dbReference type="Gene3D" id="1.10.10.10">
    <property type="entry name" value="Winged helix-like DNA-binding domain superfamily/Winged helix DNA-binding domain"/>
    <property type="match status" value="1"/>
</dbReference>
<protein>
    <submittedName>
        <fullName evidence="3">Replication initiation protein</fullName>
    </submittedName>
</protein>
<dbReference type="InterPro" id="IPR036390">
    <property type="entry name" value="WH_DNA-bd_sf"/>
</dbReference>
<evidence type="ECO:0000259" key="2">
    <source>
        <dbReference type="Pfam" id="PF01051"/>
    </source>
</evidence>
<dbReference type="Proteomes" id="UP001595791">
    <property type="component" value="Unassembled WGS sequence"/>
</dbReference>
<dbReference type="SUPFAM" id="SSF46785">
    <property type="entry name" value="Winged helix' DNA-binding domain"/>
    <property type="match status" value="1"/>
</dbReference>
<accession>A0ABV8MYH6</accession>
<dbReference type="InterPro" id="IPR000525">
    <property type="entry name" value="Initiator_Rep_WH1"/>
</dbReference>
<keyword evidence="4" id="KW-1185">Reference proteome</keyword>
<sequence length="442" mass="52087">MEQLPEQLALEIYDKAAGTSITEVPRDIGYRRNNITIHVNSGLGLFGRKIINACFYVAKPYVLERDLHEVSLDYFKWLCKLENSNNHTYLKRELTKVQQTLIQINIIDPEHPDRDFWHSIPFISSFTIKGSKLYFRLPEELRRPLHDPRQYTYLSLRIINYFTSEYALTLYERLASWKYLGKTHWISVEEFRQITNTQGQKSYDEFKFLRARVLNPAVKQINEYSDIRVKVEVKREGKRISHLRFWIEDNPDGKYKQSLHHLENLEHELAQILKNEFGLSAAQISEVLQQYNRDYIVQKIEFVRARIRNNRVRKVSNPGLYLLKALKEDFSLSQLERERSSPRLEIEKLLGAADDQDEPIEQPAIATWWHDEASLLEAWENLPKPKRDEIHARFKASPEYGLLKGVSGLNLRRLDLSKSLVRMQFLAFLQRERLMGLALASN</sequence>
<reference evidence="4" key="1">
    <citation type="journal article" date="2019" name="Int. J. Syst. Evol. Microbiol.">
        <title>The Global Catalogue of Microorganisms (GCM) 10K type strain sequencing project: providing services to taxonomists for standard genome sequencing and annotation.</title>
        <authorList>
            <consortium name="The Broad Institute Genomics Platform"/>
            <consortium name="The Broad Institute Genome Sequencing Center for Infectious Disease"/>
            <person name="Wu L."/>
            <person name="Ma J."/>
        </authorList>
    </citation>
    <scope>NUCLEOTIDE SEQUENCE [LARGE SCALE GENOMIC DNA]</scope>
    <source>
        <strain evidence="4">LMG 29894</strain>
    </source>
</reference>
<proteinExistence type="inferred from homology"/>
<dbReference type="InterPro" id="IPR036388">
    <property type="entry name" value="WH-like_DNA-bd_sf"/>
</dbReference>
<dbReference type="Pfam" id="PF01051">
    <property type="entry name" value="Rep3_N"/>
    <property type="match status" value="1"/>
</dbReference>
<name>A0ABV8MYH6_9NEIS</name>
<comment type="similarity">
    <text evidence="1">Belongs to the initiator RepB protein family.</text>
</comment>
<feature type="domain" description="Initiator Rep protein WH1" evidence="2">
    <location>
        <begin position="33"/>
        <end position="174"/>
    </location>
</feature>
<organism evidence="3 4">
    <name type="scientific">Chitinimonas lacunae</name>
    <dbReference type="NCBI Taxonomy" id="1963018"/>
    <lineage>
        <taxon>Bacteria</taxon>
        <taxon>Pseudomonadati</taxon>
        <taxon>Pseudomonadota</taxon>
        <taxon>Betaproteobacteria</taxon>
        <taxon>Neisseriales</taxon>
        <taxon>Chitinibacteraceae</taxon>
        <taxon>Chitinimonas</taxon>
    </lineage>
</organism>